<dbReference type="AlphaFoldDB" id="A0A6A6XZ33"/>
<evidence type="ECO:0000313" key="2">
    <source>
        <dbReference type="EMBL" id="KAF2800837.1"/>
    </source>
</evidence>
<name>A0A6A6XZ33_9PLEO</name>
<protein>
    <submittedName>
        <fullName evidence="2">Uncharacterized protein</fullName>
    </submittedName>
</protein>
<evidence type="ECO:0000256" key="1">
    <source>
        <dbReference type="SAM" id="MobiDB-lite"/>
    </source>
</evidence>
<sequence length="158" mass="18014">MVDECCNIVTLNVSRKDLLVGRCCRRICVQPRCISYRLTATVSILKISTTSPWPPFGEIVQRCRGEVSRRRSKGRAGWSLRQRPLVQRKPQCSAQKRIRKVVPSEEEQCKNRVGGKSATKQAKGDKNKDGWMFVSYKEKKKRATRAGIEPARPKPLDD</sequence>
<proteinExistence type="predicted"/>
<accession>A0A6A6XZ33</accession>
<keyword evidence="3" id="KW-1185">Reference proteome</keyword>
<gene>
    <name evidence="2" type="ORF">K505DRAFT_114471</name>
</gene>
<reference evidence="2" key="1">
    <citation type="journal article" date="2020" name="Stud. Mycol.">
        <title>101 Dothideomycetes genomes: a test case for predicting lifestyles and emergence of pathogens.</title>
        <authorList>
            <person name="Haridas S."/>
            <person name="Albert R."/>
            <person name="Binder M."/>
            <person name="Bloem J."/>
            <person name="Labutti K."/>
            <person name="Salamov A."/>
            <person name="Andreopoulos B."/>
            <person name="Baker S."/>
            <person name="Barry K."/>
            <person name="Bills G."/>
            <person name="Bluhm B."/>
            <person name="Cannon C."/>
            <person name="Castanera R."/>
            <person name="Culley D."/>
            <person name="Daum C."/>
            <person name="Ezra D."/>
            <person name="Gonzalez J."/>
            <person name="Henrissat B."/>
            <person name="Kuo A."/>
            <person name="Liang C."/>
            <person name="Lipzen A."/>
            <person name="Lutzoni F."/>
            <person name="Magnuson J."/>
            <person name="Mondo S."/>
            <person name="Nolan M."/>
            <person name="Ohm R."/>
            <person name="Pangilinan J."/>
            <person name="Park H.-J."/>
            <person name="Ramirez L."/>
            <person name="Alfaro M."/>
            <person name="Sun H."/>
            <person name="Tritt A."/>
            <person name="Yoshinaga Y."/>
            <person name="Zwiers L.-H."/>
            <person name="Turgeon B."/>
            <person name="Goodwin S."/>
            <person name="Spatafora J."/>
            <person name="Crous P."/>
            <person name="Grigoriev I."/>
        </authorList>
    </citation>
    <scope>NUCLEOTIDE SEQUENCE</scope>
    <source>
        <strain evidence="2">CBS 109.77</strain>
    </source>
</reference>
<feature type="region of interest" description="Disordered" evidence="1">
    <location>
        <begin position="105"/>
        <end position="158"/>
    </location>
</feature>
<evidence type="ECO:0000313" key="3">
    <source>
        <dbReference type="Proteomes" id="UP000799757"/>
    </source>
</evidence>
<organism evidence="2 3">
    <name type="scientific">Melanomma pulvis-pyrius CBS 109.77</name>
    <dbReference type="NCBI Taxonomy" id="1314802"/>
    <lineage>
        <taxon>Eukaryota</taxon>
        <taxon>Fungi</taxon>
        <taxon>Dikarya</taxon>
        <taxon>Ascomycota</taxon>
        <taxon>Pezizomycotina</taxon>
        <taxon>Dothideomycetes</taxon>
        <taxon>Pleosporomycetidae</taxon>
        <taxon>Pleosporales</taxon>
        <taxon>Melanommataceae</taxon>
        <taxon>Melanomma</taxon>
    </lineage>
</organism>
<dbReference type="Proteomes" id="UP000799757">
    <property type="component" value="Unassembled WGS sequence"/>
</dbReference>
<dbReference type="EMBL" id="MU001742">
    <property type="protein sequence ID" value="KAF2800837.1"/>
    <property type="molecule type" value="Genomic_DNA"/>
</dbReference>